<dbReference type="Proteomes" id="UP001530377">
    <property type="component" value="Unassembled WGS sequence"/>
</dbReference>
<evidence type="ECO:0000313" key="2">
    <source>
        <dbReference type="EMBL" id="KAL3809950.1"/>
    </source>
</evidence>
<sequence length="124" mass="13280">MRCASVLLESSKAIPSSDVVVDDDGKGDGGDVVSEGRVGGGGGDVGDLLTDEMVYDMPRGLTKMPVRRGVGWDGDVDNDANDDDWSSGDYVESRAIMNSDTVRSKMTMSNQNDMYFSIVTKRSS</sequence>
<dbReference type="EMBL" id="JALLPB020000362">
    <property type="protein sequence ID" value="KAL3809950.1"/>
    <property type="molecule type" value="Genomic_DNA"/>
</dbReference>
<keyword evidence="3" id="KW-1185">Reference proteome</keyword>
<evidence type="ECO:0000256" key="1">
    <source>
        <dbReference type="SAM" id="MobiDB-lite"/>
    </source>
</evidence>
<accession>A0ABD3RAC1</accession>
<reference evidence="2 3" key="1">
    <citation type="submission" date="2024-10" db="EMBL/GenBank/DDBJ databases">
        <title>Updated reference genomes for cyclostephanoid diatoms.</title>
        <authorList>
            <person name="Roberts W.R."/>
            <person name="Alverson A.J."/>
        </authorList>
    </citation>
    <scope>NUCLEOTIDE SEQUENCE [LARGE SCALE GENOMIC DNA]</scope>
    <source>
        <strain evidence="2 3">AJA228-03</strain>
    </source>
</reference>
<name>A0ABD3RAC1_9STRA</name>
<protein>
    <submittedName>
        <fullName evidence="2">Uncharacterized protein</fullName>
    </submittedName>
</protein>
<feature type="compositionally biased region" description="Acidic residues" evidence="1">
    <location>
        <begin position="74"/>
        <end position="86"/>
    </location>
</feature>
<gene>
    <name evidence="2" type="ORF">ACHAXA_011392</name>
</gene>
<proteinExistence type="predicted"/>
<feature type="region of interest" description="Disordered" evidence="1">
    <location>
        <begin position="15"/>
        <end position="45"/>
    </location>
</feature>
<evidence type="ECO:0000313" key="3">
    <source>
        <dbReference type="Proteomes" id="UP001530377"/>
    </source>
</evidence>
<feature type="region of interest" description="Disordered" evidence="1">
    <location>
        <begin position="66"/>
        <end position="87"/>
    </location>
</feature>
<comment type="caution">
    <text evidence="2">The sequence shown here is derived from an EMBL/GenBank/DDBJ whole genome shotgun (WGS) entry which is preliminary data.</text>
</comment>
<dbReference type="AlphaFoldDB" id="A0ABD3RAC1"/>
<organism evidence="2 3">
    <name type="scientific">Cyclostephanos tholiformis</name>
    <dbReference type="NCBI Taxonomy" id="382380"/>
    <lineage>
        <taxon>Eukaryota</taxon>
        <taxon>Sar</taxon>
        <taxon>Stramenopiles</taxon>
        <taxon>Ochrophyta</taxon>
        <taxon>Bacillariophyta</taxon>
        <taxon>Coscinodiscophyceae</taxon>
        <taxon>Thalassiosirophycidae</taxon>
        <taxon>Stephanodiscales</taxon>
        <taxon>Stephanodiscaceae</taxon>
        <taxon>Cyclostephanos</taxon>
    </lineage>
</organism>